<evidence type="ECO:0000313" key="5">
    <source>
        <dbReference type="Proteomes" id="UP000193920"/>
    </source>
</evidence>
<dbReference type="PANTHER" id="PTHR24123:SF33">
    <property type="entry name" value="PROTEIN HOS4"/>
    <property type="match status" value="1"/>
</dbReference>
<sequence>MNSSFENKYFVIKNIIGRNDLFKLKKYIKNNQINLRQWNKTSEDILILAILKGASINIIDFILKECQYESLNYNIVNEDLLHEHNYNMNEFIPLCISINQKNFKLSDYLIKNNADINYNKGIIIKRLFRFELLTNSKLNYMMKNGLEVKWLLDIILSNEKVDITLLKSLLIYTGIHNENIIQLLSYYKNKIPLPIKYIQNILERNKNKLKIAKKILIECIKNKKFKYIQYLFNYEKKNKDTLFQHIYNNIDIVGSLFDSYDKPNKTILNLLINQGLDVNRKDKNGHSLFFYAIAHKNLNFTKDLLETASAIIDPTIIDYVHDNVNILKSFVMDLNLIKKILEKGLNINQEDEERNTLLIYALETRNYETIQYLLEHHANIEVINHHIEKIKLLKLNEINFNKENQEILDLLIKYGLDINRKDNDDNTPLIYAINAKNKDMVSYFLNHHDSIQAVNEKIIIIDSLIVNKKIKNYYFSSSIEETSYNILEMLINHGLNVNSVDIEGKLPIDYAIEKNNKEVLKLLLNHNANIDYLNNDISLIKNLFVKNEMNDFLVSNCEEKFELVNILMEYGLDIERRDNDHKYPLIYALEEENDIAFQYLLEKELDFRSFISTLYNRLSELSLLLSYNNNIFDLLIKNGFDVNRKDQYGKNLLNYLIEKMPTDEGYIFHLLDSGIDINLRMEQNKESFLEYFNTFNTNQLSSHFSNLTSNVQGNIINYFNNNISIFKSIFKNENTLKIVNVLIILIQNGLNIDARDEEGNTLLVYAIHEKKEDIVYYLLKYHSSLELINTKIEILKPLIQIKNTVLFNRINLIKNIRILKMLIQQGIDINSKDGEGKTLLVYAIEEEDKFIVNDLLENHATIQSVNENIKCLRELTKIKKENRMELLETFEFRLKNKFNIIKLLLQYGLDIEAKDEEGKTLLLYAIEDENELIVNYLLEKHASVQLINQNIKCLRELTKNKNENEKELLKTFEFRVKNKFNIIKLLLKYGLDINAKDEEGKTLLLYAIEDENELIVNYLLENHASVQLINQNIKCLRELTKNRKGNEKESLESFEFRVKNKFNIIKLLLKYGLDINAEDEEGKTLLLYAIDDLNESLFYYLLKNNASLKSLQAYNIKVLVKFIFSINENENVLNKLIKYTNKEKEEEKCIKILNLIIQNGFDINDKDEEGNTILIYAIEARKVSVIQYLLERNASLEPVNSKIEILKPLITNIIPKSGLDEEQICNIDDLNFNILKLLIDYGLNMENNKILLHYAIQNSNTRIVNYFFDYGLTININSNFGKILLNHQKMKNSNPEIDQLIENLLNNKKFISIINRNIKLIRSLFNSIQKRTILLKLLIQNGLDVNAVDEDKHSLLYYAIETDYQEIIPYLFKYGAKIDSIYHDISVVKNLFIHTVESKDKIRFNILKILIENGLNINYEYHEGKTLLLHAIEAEHYSIVNYLLKNDTSGKLIIPKSKLKYLISEYDDRMINYLFDYGMTIDIKSYDGRLLLRKRKWKQSNSQINHLINDLLFNGLDIAKINSNIKLIKPLFNSIQGGESMVLKLLIQNGLNVNAVDEDNHSLLCYAIESNFHEIIPYLLKYGAKVDPIQKDIKVIKNLFIHTTEYKDKIRFNILKILIENGLNIKFDDDNDDGKKIMRYIFENNSHNILKYLLKHGLDIQYINENIKLLQPLFYTSNNNIINIFDMLFENGLKINKSGKTLVDYCINNNKKEIIKVIKEFEMNNLKY</sequence>
<keyword evidence="2 3" id="KW-0040">ANK repeat</keyword>
<reference evidence="4 5" key="1">
    <citation type="submission" date="2016-08" db="EMBL/GenBank/DDBJ databases">
        <title>A Parts List for Fungal Cellulosomes Revealed by Comparative Genomics.</title>
        <authorList>
            <consortium name="DOE Joint Genome Institute"/>
            <person name="Haitjema C.H."/>
            <person name="Gilmore S.P."/>
            <person name="Henske J.K."/>
            <person name="Solomon K.V."/>
            <person name="De Groot R."/>
            <person name="Kuo A."/>
            <person name="Mondo S.J."/>
            <person name="Salamov A.A."/>
            <person name="Labutti K."/>
            <person name="Zhao Z."/>
            <person name="Chiniquy J."/>
            <person name="Barry K."/>
            <person name="Brewer H.M."/>
            <person name="Purvine S.O."/>
            <person name="Wright A.T."/>
            <person name="Boxma B."/>
            <person name="Van Alen T."/>
            <person name="Hackstein J.H."/>
            <person name="Baker S.E."/>
            <person name="Grigoriev I.V."/>
            <person name="O'Malley M.A."/>
        </authorList>
    </citation>
    <scope>NUCLEOTIDE SEQUENCE [LARGE SCALE GENOMIC DNA]</scope>
    <source>
        <strain evidence="4 5">G1</strain>
    </source>
</reference>
<name>A0A1Y2BSY7_9FUNG</name>
<dbReference type="InterPro" id="IPR002110">
    <property type="entry name" value="Ankyrin_rpt"/>
</dbReference>
<dbReference type="OrthoDB" id="2442332at2759"/>
<feature type="repeat" description="ANK" evidence="3">
    <location>
        <begin position="999"/>
        <end position="1031"/>
    </location>
</feature>
<keyword evidence="1" id="KW-0677">Repeat</keyword>
<organism evidence="4 5">
    <name type="scientific">Neocallimastix californiae</name>
    <dbReference type="NCBI Taxonomy" id="1754190"/>
    <lineage>
        <taxon>Eukaryota</taxon>
        <taxon>Fungi</taxon>
        <taxon>Fungi incertae sedis</taxon>
        <taxon>Chytridiomycota</taxon>
        <taxon>Chytridiomycota incertae sedis</taxon>
        <taxon>Neocallimastigomycetes</taxon>
        <taxon>Neocallimastigales</taxon>
        <taxon>Neocallimastigaceae</taxon>
        <taxon>Neocallimastix</taxon>
    </lineage>
</organism>
<evidence type="ECO:0000256" key="2">
    <source>
        <dbReference type="ARBA" id="ARBA00023043"/>
    </source>
</evidence>
<proteinExistence type="predicted"/>
<dbReference type="EMBL" id="MCOG01000140">
    <property type="protein sequence ID" value="ORY37868.1"/>
    <property type="molecule type" value="Genomic_DNA"/>
</dbReference>
<dbReference type="Proteomes" id="UP000193920">
    <property type="component" value="Unassembled WGS sequence"/>
</dbReference>
<evidence type="ECO:0000256" key="1">
    <source>
        <dbReference type="ARBA" id="ARBA00022737"/>
    </source>
</evidence>
<dbReference type="Pfam" id="PF12796">
    <property type="entry name" value="Ank_2"/>
    <property type="match status" value="1"/>
</dbReference>
<dbReference type="InterPro" id="IPR036770">
    <property type="entry name" value="Ankyrin_rpt-contain_sf"/>
</dbReference>
<comment type="caution">
    <text evidence="4">The sequence shown here is derived from an EMBL/GenBank/DDBJ whole genome shotgun (WGS) entry which is preliminary data.</text>
</comment>
<dbReference type="PANTHER" id="PTHR24123">
    <property type="entry name" value="ANKYRIN REPEAT-CONTAINING"/>
    <property type="match status" value="1"/>
</dbReference>
<keyword evidence="5" id="KW-1185">Reference proteome</keyword>
<protein>
    <submittedName>
        <fullName evidence="4">Ankyrin</fullName>
    </submittedName>
</protein>
<dbReference type="PROSITE" id="PS50088">
    <property type="entry name" value="ANK_REPEAT"/>
    <property type="match status" value="5"/>
</dbReference>
<feature type="repeat" description="ANK" evidence="3">
    <location>
        <begin position="1169"/>
        <end position="1201"/>
    </location>
</feature>
<feature type="repeat" description="ANK" evidence="3">
    <location>
        <begin position="917"/>
        <end position="949"/>
    </location>
</feature>
<dbReference type="PROSITE" id="PS50297">
    <property type="entry name" value="ANK_REP_REGION"/>
    <property type="match status" value="1"/>
</dbReference>
<dbReference type="SMART" id="SM00248">
    <property type="entry name" value="ANK"/>
    <property type="match status" value="32"/>
</dbReference>
<accession>A0A1Y2BSY7</accession>
<evidence type="ECO:0000256" key="3">
    <source>
        <dbReference type="PROSITE-ProRule" id="PRU00023"/>
    </source>
</evidence>
<dbReference type="InterPro" id="IPR051165">
    <property type="entry name" value="Multifunctional_ANK_Repeat"/>
</dbReference>
<evidence type="ECO:0000313" key="4">
    <source>
        <dbReference type="EMBL" id="ORY37868.1"/>
    </source>
</evidence>
<dbReference type="SUPFAM" id="SSF48403">
    <property type="entry name" value="Ankyrin repeat"/>
    <property type="match status" value="5"/>
</dbReference>
<feature type="repeat" description="ANK" evidence="3">
    <location>
        <begin position="503"/>
        <end position="535"/>
    </location>
</feature>
<feature type="repeat" description="ANK" evidence="3">
    <location>
        <begin position="1247"/>
        <end position="1279"/>
    </location>
</feature>
<gene>
    <name evidence="4" type="ORF">LY90DRAFT_672722</name>
</gene>
<dbReference type="STRING" id="1754190.A0A1Y2BSY7"/>
<dbReference type="Gene3D" id="1.25.40.20">
    <property type="entry name" value="Ankyrin repeat-containing domain"/>
    <property type="match status" value="11"/>
</dbReference>
<dbReference type="Pfam" id="PF13637">
    <property type="entry name" value="Ank_4"/>
    <property type="match status" value="3"/>
</dbReference>